<dbReference type="EMBL" id="AP027742">
    <property type="protein sequence ID" value="BDZ77157.1"/>
    <property type="molecule type" value="Genomic_DNA"/>
</dbReference>
<organism evidence="5 6">
    <name type="scientific">Claveliimonas bilis</name>
    <dbReference type="NCBI Taxonomy" id="3028070"/>
    <lineage>
        <taxon>Bacteria</taxon>
        <taxon>Bacillati</taxon>
        <taxon>Bacillota</taxon>
        <taxon>Clostridia</taxon>
        <taxon>Lachnospirales</taxon>
        <taxon>Lachnospiraceae</taxon>
        <taxon>Claveliimonas</taxon>
    </lineage>
</organism>
<keyword evidence="3" id="KW-0413">Isomerase</keyword>
<accession>A0ABM8I2H2</accession>
<dbReference type="RefSeq" id="WP_316266806.1">
    <property type="nucleotide sequence ID" value="NZ_AP027742.1"/>
</dbReference>
<evidence type="ECO:0000256" key="3">
    <source>
        <dbReference type="RuleBase" id="RU362028"/>
    </source>
</evidence>
<protein>
    <recommendedName>
        <fullName evidence="3">Pseudouridine synthase</fullName>
        <ecNumber evidence="3">5.4.99.-</ecNumber>
    </recommendedName>
</protein>
<feature type="domain" description="Pseudouridine synthase RsuA/RluA-like" evidence="4">
    <location>
        <begin position="89"/>
        <end position="240"/>
    </location>
</feature>
<dbReference type="Proteomes" id="UP001305815">
    <property type="component" value="Chromosome"/>
</dbReference>
<reference evidence="6" key="1">
    <citation type="journal article" date="2023" name="Int. J. Syst. Evol. Microbiol.">
        <title>Claveliimonas bilis gen. nov., sp. nov., deoxycholic acid-producing bacteria isolated from human faeces, and reclassification of Sellimonas monacensis Zenner et al. 2021 as Claveliimonas monacensis comb. nov.</title>
        <authorList>
            <person name="Hisatomi A."/>
            <person name="Kastawa N.W.E.P.G."/>
            <person name="Song I."/>
            <person name="Ohkuma M."/>
            <person name="Fukiya S."/>
            <person name="Sakamoto M."/>
        </authorList>
    </citation>
    <scope>NUCLEOTIDE SEQUENCE [LARGE SCALE GENOMIC DNA]</scope>
    <source>
        <strain evidence="6">12BBH14</strain>
    </source>
</reference>
<keyword evidence="6" id="KW-1185">Reference proteome</keyword>
<dbReference type="NCBIfam" id="TIGR00005">
    <property type="entry name" value="rluA_subfam"/>
    <property type="match status" value="1"/>
</dbReference>
<comment type="catalytic activity">
    <reaction evidence="1 3">
        <text>a uridine in RNA = a pseudouridine in RNA</text>
        <dbReference type="Rhea" id="RHEA:48348"/>
        <dbReference type="Rhea" id="RHEA-COMP:12068"/>
        <dbReference type="Rhea" id="RHEA-COMP:12069"/>
        <dbReference type="ChEBI" id="CHEBI:65314"/>
        <dbReference type="ChEBI" id="CHEBI:65315"/>
    </reaction>
</comment>
<comment type="function">
    <text evidence="3">Responsible for synthesis of pseudouridine from uracil.</text>
</comment>
<dbReference type="PANTHER" id="PTHR21600">
    <property type="entry name" value="MITOCHONDRIAL RNA PSEUDOURIDINE SYNTHASE"/>
    <property type="match status" value="1"/>
</dbReference>
<evidence type="ECO:0000256" key="1">
    <source>
        <dbReference type="ARBA" id="ARBA00000073"/>
    </source>
</evidence>
<dbReference type="InterPro" id="IPR006225">
    <property type="entry name" value="PsdUridine_synth_RluC/D"/>
</dbReference>
<dbReference type="Pfam" id="PF00849">
    <property type="entry name" value="PseudoU_synth_2"/>
    <property type="match status" value="1"/>
</dbReference>
<evidence type="ECO:0000256" key="2">
    <source>
        <dbReference type="ARBA" id="ARBA00010876"/>
    </source>
</evidence>
<dbReference type="EC" id="5.4.99.-" evidence="3"/>
<dbReference type="InterPro" id="IPR006145">
    <property type="entry name" value="PsdUridine_synth_RsuA/RluA"/>
</dbReference>
<proteinExistence type="inferred from homology"/>
<evidence type="ECO:0000313" key="5">
    <source>
        <dbReference type="EMBL" id="BDZ77157.1"/>
    </source>
</evidence>
<gene>
    <name evidence="5" type="primary">rluD</name>
    <name evidence="5" type="ORF">Lac1_13400</name>
</gene>
<dbReference type="PANTHER" id="PTHR21600:SF35">
    <property type="entry name" value="PSEUDOURIDINE SYNTHASE"/>
    <property type="match status" value="1"/>
</dbReference>
<dbReference type="CDD" id="cd02869">
    <property type="entry name" value="PseudoU_synth_RluA_like"/>
    <property type="match status" value="1"/>
</dbReference>
<dbReference type="InterPro" id="IPR050188">
    <property type="entry name" value="RluA_PseudoU_synthase"/>
</dbReference>
<evidence type="ECO:0000313" key="6">
    <source>
        <dbReference type="Proteomes" id="UP001305815"/>
    </source>
</evidence>
<evidence type="ECO:0000259" key="4">
    <source>
        <dbReference type="Pfam" id="PF00849"/>
    </source>
</evidence>
<comment type="similarity">
    <text evidence="2 3">Belongs to the pseudouridine synthase RluA family.</text>
</comment>
<name>A0ABM8I2H2_9FIRM</name>
<sequence length="297" mass="33773">MNRTIDYKIGKEADGLRVEQFLKRKGYSRQNLSVIKRMPKSILVNGVHYYMRQQLKEGDLLSVHICEEKSSEKIPPVHLPLDIIYEDEDIIVINKPAGMPIHPSMNNYTNSMANALAWYYQEQGKPFIFRCCNRLDRDTSGLTVVAKHLVSAGILSSMVSEKALCREYLAIASGHVSPKSGTICAPLARKGTSIIERMVDFEHGENAVTHYRTVGVYGPHTLVALKLETGRTHQIRVHMQYLGYPLIGDYLYNPDMKYISRQALHSYRLSFSHPITGRFMEFTAPLPNDMKEVLNIT</sequence>